<dbReference type="InterPro" id="IPR019410">
    <property type="entry name" value="Methyltransf_16"/>
</dbReference>
<feature type="region of interest" description="Disordered" evidence="1">
    <location>
        <begin position="363"/>
        <end position="521"/>
    </location>
</feature>
<feature type="compositionally biased region" description="Basic and acidic residues" evidence="1">
    <location>
        <begin position="420"/>
        <end position="443"/>
    </location>
</feature>
<dbReference type="SUPFAM" id="SSF53335">
    <property type="entry name" value="S-adenosyl-L-methionine-dependent methyltransferases"/>
    <property type="match status" value="1"/>
</dbReference>
<accession>A0AAE1P367</accession>
<evidence type="ECO:0000256" key="1">
    <source>
        <dbReference type="SAM" id="MobiDB-lite"/>
    </source>
</evidence>
<sequence>MAMCSVAYIAPHKRQEVCRGVECKEGPVKWDVMCEQLVTRAHLAGVSTSRSIWSHVAAALDLHQQPPPQEVVSQLMNGTVRHSLATWAPRDPAHNKKVLMWLAEQWRTRGWPVPPEFCPEVVPIPPGAPELFYKTYLGLGGSEGVTLLESGGGITHNTTGLTSWCGSAVLAEWVTNYPKVVAGRRVLELGAGVGLAACVLLTSPTPPAAYIATDCHHHVLHLLHHNLSLNLTTPLPKREDLEKFQEWMSEEVRRGEVEAGEVKPWTPPVNHTCPLKPSNSPVQVVRRGSEEGRDGEGEVVVMQVDWRDPPTLPPVDVVVAADVVYDVPLIPPLLALIRCVLDGSALENSSEDDTRVVVTRGTKTGGTQMEKTEETDTEINTAKTRDGDVQREPDENINTVVNGEEADQGTGLIGNNINVVERKNMQDGSEREREKENKKSKEETQEEEETKERKKTKDDHDKDKTKTMGRNKNTQERSEKEWKEEDTKPKEETQQEKEEEEEEEETTKGKATTRDRKPQGREAYLACTRRSQETMLVFLEEAGKAGLTTELVYQNCLDADRALFVYNEMHLPIKVYKLTLAPGV</sequence>
<protein>
    <submittedName>
        <fullName evidence="2">Uncharacterized protein</fullName>
    </submittedName>
</protein>
<dbReference type="InterPro" id="IPR029063">
    <property type="entry name" value="SAM-dependent_MTases_sf"/>
</dbReference>
<gene>
    <name evidence="2" type="ORF">Pmani_028009</name>
</gene>
<organism evidence="2 3">
    <name type="scientific">Petrolisthes manimaculis</name>
    <dbReference type="NCBI Taxonomy" id="1843537"/>
    <lineage>
        <taxon>Eukaryota</taxon>
        <taxon>Metazoa</taxon>
        <taxon>Ecdysozoa</taxon>
        <taxon>Arthropoda</taxon>
        <taxon>Crustacea</taxon>
        <taxon>Multicrustacea</taxon>
        <taxon>Malacostraca</taxon>
        <taxon>Eumalacostraca</taxon>
        <taxon>Eucarida</taxon>
        <taxon>Decapoda</taxon>
        <taxon>Pleocyemata</taxon>
        <taxon>Anomura</taxon>
        <taxon>Galatheoidea</taxon>
        <taxon>Porcellanidae</taxon>
        <taxon>Petrolisthes</taxon>
    </lineage>
</organism>
<dbReference type="GO" id="GO:0032991">
    <property type="term" value="C:protein-containing complex"/>
    <property type="evidence" value="ECO:0007669"/>
    <property type="project" value="TreeGrafter"/>
</dbReference>
<dbReference type="Gene3D" id="3.40.50.150">
    <property type="entry name" value="Vaccinia Virus protein VP39"/>
    <property type="match status" value="1"/>
</dbReference>
<keyword evidence="3" id="KW-1185">Reference proteome</keyword>
<feature type="region of interest" description="Disordered" evidence="1">
    <location>
        <begin position="258"/>
        <end position="283"/>
    </location>
</feature>
<feature type="compositionally biased region" description="Basic and acidic residues" evidence="1">
    <location>
        <begin position="473"/>
        <end position="496"/>
    </location>
</feature>
<feature type="compositionally biased region" description="Basic and acidic residues" evidence="1">
    <location>
        <begin position="383"/>
        <end position="394"/>
    </location>
</feature>
<comment type="caution">
    <text evidence="2">The sequence shown here is derived from an EMBL/GenBank/DDBJ whole genome shotgun (WGS) entry which is preliminary data.</text>
</comment>
<dbReference type="AlphaFoldDB" id="A0AAE1P367"/>
<dbReference type="PANTHER" id="PTHR14614:SF130">
    <property type="entry name" value="PROTEIN-LYSINE N-METHYLTRANSFERASE EEF2KMT"/>
    <property type="match status" value="1"/>
</dbReference>
<dbReference type="PANTHER" id="PTHR14614">
    <property type="entry name" value="HEPATOCELLULAR CARCINOMA-ASSOCIATED ANTIGEN"/>
    <property type="match status" value="1"/>
</dbReference>
<proteinExistence type="predicted"/>
<reference evidence="2" key="1">
    <citation type="submission" date="2023-11" db="EMBL/GenBank/DDBJ databases">
        <title>Genome assemblies of two species of porcelain crab, Petrolisthes cinctipes and Petrolisthes manimaculis (Anomura: Porcellanidae).</title>
        <authorList>
            <person name="Angst P."/>
        </authorList>
    </citation>
    <scope>NUCLEOTIDE SEQUENCE</scope>
    <source>
        <strain evidence="2">PB745_02</strain>
        <tissue evidence="2">Gill</tissue>
    </source>
</reference>
<dbReference type="Proteomes" id="UP001292094">
    <property type="component" value="Unassembled WGS sequence"/>
</dbReference>
<name>A0AAE1P367_9EUCA</name>
<dbReference type="EMBL" id="JAWZYT010003179">
    <property type="protein sequence ID" value="KAK4299740.1"/>
    <property type="molecule type" value="Genomic_DNA"/>
</dbReference>
<feature type="compositionally biased region" description="Basic and acidic residues" evidence="1">
    <location>
        <begin position="450"/>
        <end position="466"/>
    </location>
</feature>
<evidence type="ECO:0000313" key="3">
    <source>
        <dbReference type="Proteomes" id="UP001292094"/>
    </source>
</evidence>
<feature type="compositionally biased region" description="Basic and acidic residues" evidence="1">
    <location>
        <begin position="506"/>
        <end position="520"/>
    </location>
</feature>
<evidence type="ECO:0000313" key="2">
    <source>
        <dbReference type="EMBL" id="KAK4299740.1"/>
    </source>
</evidence>